<feature type="domain" description="HAT C-terminal dimerisation" evidence="2">
    <location>
        <begin position="363"/>
        <end position="426"/>
    </location>
</feature>
<evidence type="ECO:0000259" key="2">
    <source>
        <dbReference type="Pfam" id="PF05699"/>
    </source>
</evidence>
<keyword evidence="4" id="KW-1185">Reference proteome</keyword>
<proteinExistence type="predicted"/>
<accession>A0A1D1V782</accession>
<dbReference type="PANTHER" id="PTHR46169">
    <property type="entry name" value="DNA REPLICATION-RELATED ELEMENT FACTOR, ISOFORM A"/>
    <property type="match status" value="1"/>
</dbReference>
<dbReference type="InterPro" id="IPR008906">
    <property type="entry name" value="HATC_C_dom"/>
</dbReference>
<dbReference type="SUPFAM" id="SSF140996">
    <property type="entry name" value="Hermes dimerisation domain"/>
    <property type="match status" value="1"/>
</dbReference>
<protein>
    <recommendedName>
        <fullName evidence="2">HAT C-terminal dimerisation domain-containing protein</fullName>
    </recommendedName>
</protein>
<dbReference type="Proteomes" id="UP000186922">
    <property type="component" value="Unassembled WGS sequence"/>
</dbReference>
<gene>
    <name evidence="3" type="primary">RvY_06418-1</name>
    <name evidence="3" type="synonym">RvY_06418.1</name>
    <name evidence="3" type="ORF">RvY_06418</name>
</gene>
<feature type="compositionally biased region" description="Polar residues" evidence="1">
    <location>
        <begin position="8"/>
        <end position="17"/>
    </location>
</feature>
<dbReference type="AlphaFoldDB" id="A0A1D1V782"/>
<evidence type="ECO:0000313" key="3">
    <source>
        <dbReference type="EMBL" id="GAU94693.1"/>
    </source>
</evidence>
<dbReference type="SUPFAM" id="SSF53098">
    <property type="entry name" value="Ribonuclease H-like"/>
    <property type="match status" value="1"/>
</dbReference>
<dbReference type="GO" id="GO:0046983">
    <property type="term" value="F:protein dimerization activity"/>
    <property type="evidence" value="ECO:0007669"/>
    <property type="project" value="InterPro"/>
</dbReference>
<organism evidence="3 4">
    <name type="scientific">Ramazzottius varieornatus</name>
    <name type="common">Water bear</name>
    <name type="synonym">Tardigrade</name>
    <dbReference type="NCBI Taxonomy" id="947166"/>
    <lineage>
        <taxon>Eukaryota</taxon>
        <taxon>Metazoa</taxon>
        <taxon>Ecdysozoa</taxon>
        <taxon>Tardigrada</taxon>
        <taxon>Eutardigrada</taxon>
        <taxon>Parachela</taxon>
        <taxon>Hypsibioidea</taxon>
        <taxon>Ramazzottiidae</taxon>
        <taxon>Ramazzottius</taxon>
    </lineage>
</organism>
<dbReference type="InterPro" id="IPR052717">
    <property type="entry name" value="Vacuolar_transposase_reg"/>
</dbReference>
<sequence>MYRAHASKLTSEKSGQSSGDGGEVELIDLTGEALKKRASDSKRAAKKVKASTSLQLRGLAIAEVQRGIKDESLATKKNASGGRAVWEDFLRVVTVGTDEVLDFVACKNCTQVYTFSIKTGTTSLLHHSAKCKEKAAGSIQRYLKVGVTTEEKQLMSEALAKFCALDSQAFRVCEGKGFELMIDTVLEIAKKHKGAPFPARELLPSATTVSTSVTNQAKALRKISVLKLKKILRTRGVCISVDGWTEDYTKTKFVQFIIHYMEDCILKEELITISEFDATKSQTAAVCRLPLFKRSSATINSMQKMCGTTSLTAQPIAATTDAASSFTEFNQFCRYSYTGSAVNHADEITLFQSLPPPVSSKLIPEFWQEHAATLSKVYKLDVRVLAVPASSCSPERLFSDAGSVFTEKGTSLGSEKLDDLLYLKWNLVVEDSGKPKTSAKNSLPEDVKA</sequence>
<feature type="region of interest" description="Disordered" evidence="1">
    <location>
        <begin position="1"/>
        <end position="23"/>
    </location>
</feature>
<comment type="caution">
    <text evidence="3">The sequence shown here is derived from an EMBL/GenBank/DDBJ whole genome shotgun (WGS) entry which is preliminary data.</text>
</comment>
<dbReference type="GO" id="GO:0006357">
    <property type="term" value="P:regulation of transcription by RNA polymerase II"/>
    <property type="evidence" value="ECO:0007669"/>
    <property type="project" value="TreeGrafter"/>
</dbReference>
<name>A0A1D1V782_RAMVA</name>
<dbReference type="EMBL" id="BDGG01000002">
    <property type="protein sequence ID" value="GAU94693.1"/>
    <property type="molecule type" value="Genomic_DNA"/>
</dbReference>
<dbReference type="GO" id="GO:0005634">
    <property type="term" value="C:nucleus"/>
    <property type="evidence" value="ECO:0007669"/>
    <property type="project" value="TreeGrafter"/>
</dbReference>
<dbReference type="PANTHER" id="PTHR46169:SF29">
    <property type="entry name" value="DNA REPLICATION-RELATED ELEMENT FACTOR, ISOFORM A"/>
    <property type="match status" value="1"/>
</dbReference>
<dbReference type="InterPro" id="IPR012337">
    <property type="entry name" value="RNaseH-like_sf"/>
</dbReference>
<reference evidence="3 4" key="1">
    <citation type="journal article" date="2016" name="Nat. Commun.">
        <title>Extremotolerant tardigrade genome and improved radiotolerance of human cultured cells by tardigrade-unique protein.</title>
        <authorList>
            <person name="Hashimoto T."/>
            <person name="Horikawa D.D."/>
            <person name="Saito Y."/>
            <person name="Kuwahara H."/>
            <person name="Kozuka-Hata H."/>
            <person name="Shin-I T."/>
            <person name="Minakuchi Y."/>
            <person name="Ohishi K."/>
            <person name="Motoyama A."/>
            <person name="Aizu T."/>
            <person name="Enomoto A."/>
            <person name="Kondo K."/>
            <person name="Tanaka S."/>
            <person name="Hara Y."/>
            <person name="Koshikawa S."/>
            <person name="Sagara H."/>
            <person name="Miura T."/>
            <person name="Yokobori S."/>
            <person name="Miyagawa K."/>
            <person name="Suzuki Y."/>
            <person name="Kubo T."/>
            <person name="Oyama M."/>
            <person name="Kohara Y."/>
            <person name="Fujiyama A."/>
            <person name="Arakawa K."/>
            <person name="Katayama T."/>
            <person name="Toyoda A."/>
            <person name="Kunieda T."/>
        </authorList>
    </citation>
    <scope>NUCLEOTIDE SEQUENCE [LARGE SCALE GENOMIC DNA]</scope>
    <source>
        <strain evidence="3 4">YOKOZUNA-1</strain>
    </source>
</reference>
<evidence type="ECO:0000313" key="4">
    <source>
        <dbReference type="Proteomes" id="UP000186922"/>
    </source>
</evidence>
<evidence type="ECO:0000256" key="1">
    <source>
        <dbReference type="SAM" id="MobiDB-lite"/>
    </source>
</evidence>
<dbReference type="Pfam" id="PF05699">
    <property type="entry name" value="Dimer_Tnp_hAT"/>
    <property type="match status" value="1"/>
</dbReference>
<dbReference type="OrthoDB" id="10051975at2759"/>
<dbReference type="Gene3D" id="1.10.10.1070">
    <property type="entry name" value="Zinc finger, BED domain-containing"/>
    <property type="match status" value="1"/>
</dbReference>